<evidence type="ECO:0000259" key="1">
    <source>
        <dbReference type="Pfam" id="PF01968"/>
    </source>
</evidence>
<dbReference type="PANTHER" id="PTHR11365">
    <property type="entry name" value="5-OXOPROLINASE RELATED"/>
    <property type="match status" value="1"/>
</dbReference>
<dbReference type="SUPFAM" id="SSF53067">
    <property type="entry name" value="Actin-like ATPase domain"/>
    <property type="match status" value="1"/>
</dbReference>
<dbReference type="InterPro" id="IPR008040">
    <property type="entry name" value="Hydant_A_N"/>
</dbReference>
<protein>
    <submittedName>
        <fullName evidence="4">Unannotated protein</fullName>
    </submittedName>
</protein>
<gene>
    <name evidence="4" type="ORF">UFOPK3204_00643</name>
</gene>
<evidence type="ECO:0000259" key="2">
    <source>
        <dbReference type="Pfam" id="PF05378"/>
    </source>
</evidence>
<dbReference type="EMBL" id="CAFABK010000020">
    <property type="protein sequence ID" value="CAB4827956.1"/>
    <property type="molecule type" value="Genomic_DNA"/>
</dbReference>
<dbReference type="InterPro" id="IPR043129">
    <property type="entry name" value="ATPase_NBD"/>
</dbReference>
<dbReference type="GO" id="GO:0006749">
    <property type="term" value="P:glutathione metabolic process"/>
    <property type="evidence" value="ECO:0007669"/>
    <property type="project" value="TreeGrafter"/>
</dbReference>
<dbReference type="Pfam" id="PF01968">
    <property type="entry name" value="Hydantoinase_A"/>
    <property type="match status" value="1"/>
</dbReference>
<dbReference type="PANTHER" id="PTHR11365:SF23">
    <property type="entry name" value="HYPOTHETICAL 5-OXOPROLINASE (EUROFUNG)-RELATED"/>
    <property type="match status" value="1"/>
</dbReference>
<dbReference type="GO" id="GO:0017168">
    <property type="term" value="F:5-oxoprolinase (ATP-hydrolyzing) activity"/>
    <property type="evidence" value="ECO:0007669"/>
    <property type="project" value="TreeGrafter"/>
</dbReference>
<evidence type="ECO:0000259" key="3">
    <source>
        <dbReference type="Pfam" id="PF19278"/>
    </source>
</evidence>
<name>A0A6J7A506_9ZZZZ</name>
<proteinExistence type="predicted"/>
<feature type="domain" description="Hydantoinase A/oxoprolinase" evidence="1">
    <location>
        <begin position="206"/>
        <end position="493"/>
    </location>
</feature>
<dbReference type="Pfam" id="PF05378">
    <property type="entry name" value="Hydant_A_N"/>
    <property type="match status" value="1"/>
</dbReference>
<organism evidence="4">
    <name type="scientific">freshwater metagenome</name>
    <dbReference type="NCBI Taxonomy" id="449393"/>
    <lineage>
        <taxon>unclassified sequences</taxon>
        <taxon>metagenomes</taxon>
        <taxon>ecological metagenomes</taxon>
    </lineage>
</organism>
<sequence>MAKNEKVLRFRLSIDVGGTFTDVCAIDEVTSQLRTAKVPSSPTDPLTSVLNAISALEIDLAEVRLVTHSTTITTNALVTRDFPPAAMITTSGFRDVIEMRDGTQEDVWDSFREVGKPYIPRRDRYEISERIDYSGRVLTPINMDQAHDLAQLFTKRGIKTVAICFLNSYANASHERAMRESLLAVAPEMEISISSEILPGINEYERFSTTVANALLAALVSSYIGRLDEALRNQGYCGDLLMMHSGGGSMTAALAQRLPLRLAASSIAGGAMAAKYIAKQCGFQDAIAIDMGGTSTDITLIMNGEVRVVQQWCVEYGHPISFPSVELATIGSGGGTIAWVDKADALRSGPHSAGADPGPAAYGRGGRNATNTDANFYLGRLGNVLAGGAITLNAKDAERAITDNVADALELSVLDAALAIVQVADASTASAVRLLREARRSLSASAPLIVFGGAGPLHAVAVAKELNAPLVIVPPHPGNTSALGCLLVNIRHDFTAMFQSLVSGIDPGALEDQFASLEREARERLAFEGIPDQQILLERAVNMRYAGQWRSLTIAIGKGQDSIPDAVKRFQSDYQSQYAYLNPTAPIEVYQLALTATGQLPEVQFRKHEVIGGAPVRQSQRPVAFDEAGDFIATDIYSRSSLSAGMIVTGPAVIEQLDTTVLIPPGFKAQVDEWLNLRVSEVP</sequence>
<feature type="domain" description="Hydantoinase/oxoprolinase N-terminal" evidence="2">
    <location>
        <begin position="11"/>
        <end position="182"/>
    </location>
</feature>
<dbReference type="GO" id="GO:0005829">
    <property type="term" value="C:cytosol"/>
    <property type="evidence" value="ECO:0007669"/>
    <property type="project" value="TreeGrafter"/>
</dbReference>
<dbReference type="InterPro" id="IPR045079">
    <property type="entry name" value="Oxoprolinase-like"/>
</dbReference>
<accession>A0A6J7A506</accession>
<dbReference type="InterPro" id="IPR049517">
    <property type="entry name" value="ACX-like_C"/>
</dbReference>
<dbReference type="InterPro" id="IPR002821">
    <property type="entry name" value="Hydantoinase_A"/>
</dbReference>
<feature type="domain" description="Acetophenone carboxylase-like C-terminal" evidence="3">
    <location>
        <begin position="509"/>
        <end position="677"/>
    </location>
</feature>
<dbReference type="AlphaFoldDB" id="A0A6J7A506"/>
<dbReference type="Pfam" id="PF19278">
    <property type="entry name" value="Hydant_A_C"/>
    <property type="match status" value="1"/>
</dbReference>
<evidence type="ECO:0000313" key="4">
    <source>
        <dbReference type="EMBL" id="CAB4827956.1"/>
    </source>
</evidence>
<reference evidence="4" key="1">
    <citation type="submission" date="2020-05" db="EMBL/GenBank/DDBJ databases">
        <authorList>
            <person name="Chiriac C."/>
            <person name="Salcher M."/>
            <person name="Ghai R."/>
            <person name="Kavagutti S V."/>
        </authorList>
    </citation>
    <scope>NUCLEOTIDE SEQUENCE</scope>
</reference>